<dbReference type="AlphaFoldDB" id="A0A8S2YQ21"/>
<dbReference type="InterPro" id="IPR041588">
    <property type="entry name" value="Integrase_H2C2"/>
</dbReference>
<proteinExistence type="predicted"/>
<protein>
    <recommendedName>
        <fullName evidence="2">Integrase zinc-binding domain-containing protein</fullName>
    </recommendedName>
</protein>
<dbReference type="Gene3D" id="1.10.340.70">
    <property type="match status" value="1"/>
</dbReference>
<name>A0A8S2YQ21_9BILA</name>
<evidence type="ECO:0000313" key="4">
    <source>
        <dbReference type="Proteomes" id="UP000681722"/>
    </source>
</evidence>
<organism evidence="3 4">
    <name type="scientific">Didymodactylos carnosus</name>
    <dbReference type="NCBI Taxonomy" id="1234261"/>
    <lineage>
        <taxon>Eukaryota</taxon>
        <taxon>Metazoa</taxon>
        <taxon>Spiralia</taxon>
        <taxon>Gnathifera</taxon>
        <taxon>Rotifera</taxon>
        <taxon>Eurotatoria</taxon>
        <taxon>Bdelloidea</taxon>
        <taxon>Philodinida</taxon>
        <taxon>Philodinidae</taxon>
        <taxon>Didymodactylos</taxon>
    </lineage>
</organism>
<evidence type="ECO:0000256" key="1">
    <source>
        <dbReference type="SAM" id="MobiDB-lite"/>
    </source>
</evidence>
<feature type="non-terminal residue" evidence="3">
    <location>
        <position position="126"/>
    </location>
</feature>
<dbReference type="OrthoDB" id="8056896at2759"/>
<gene>
    <name evidence="3" type="ORF">SRO942_LOCUS47983</name>
</gene>
<feature type="domain" description="Integrase zinc-binding" evidence="2">
    <location>
        <begin position="94"/>
        <end position="126"/>
    </location>
</feature>
<comment type="caution">
    <text evidence="3">The sequence shown here is derived from an EMBL/GenBank/DDBJ whole genome shotgun (WGS) entry which is preliminary data.</text>
</comment>
<reference evidence="3" key="1">
    <citation type="submission" date="2021-02" db="EMBL/GenBank/DDBJ databases">
        <authorList>
            <person name="Nowell W R."/>
        </authorList>
    </citation>
    <scope>NUCLEOTIDE SEQUENCE</scope>
</reference>
<sequence length="126" mass="14423">MQLRPRNKIINPKTSNSIPSASLPPINKVSPETSSTDFDIKKLKMEQQQDTVILDKIKEIKQDPTTLSYEVVDGLLYKIASRKGTKNIKLPYLPQSMIPKVMAAYHDHPTSGHFGIRRTWHKLKDR</sequence>
<evidence type="ECO:0000313" key="3">
    <source>
        <dbReference type="EMBL" id="CAF4576624.1"/>
    </source>
</evidence>
<dbReference type="EMBL" id="CAJOBC010121554">
    <property type="protein sequence ID" value="CAF4576624.1"/>
    <property type="molecule type" value="Genomic_DNA"/>
</dbReference>
<evidence type="ECO:0000259" key="2">
    <source>
        <dbReference type="Pfam" id="PF17921"/>
    </source>
</evidence>
<dbReference type="Proteomes" id="UP000681722">
    <property type="component" value="Unassembled WGS sequence"/>
</dbReference>
<dbReference type="Pfam" id="PF17921">
    <property type="entry name" value="Integrase_H2C2"/>
    <property type="match status" value="1"/>
</dbReference>
<feature type="region of interest" description="Disordered" evidence="1">
    <location>
        <begin position="1"/>
        <end position="34"/>
    </location>
</feature>
<accession>A0A8S2YQ21</accession>